<proteinExistence type="predicted"/>
<dbReference type="InParanoid" id="I7M8M3"/>
<name>I7M8M3_TETTS</name>
<dbReference type="AlphaFoldDB" id="I7M8M3"/>
<dbReference type="RefSeq" id="XP_001018693.1">
    <property type="nucleotide sequence ID" value="XM_001018693.1"/>
</dbReference>
<dbReference type="KEGG" id="tet:TTHERM_00290760"/>
<evidence type="ECO:0000256" key="2">
    <source>
        <dbReference type="SAM" id="MobiDB-lite"/>
    </source>
</evidence>
<evidence type="ECO:0000313" key="3">
    <source>
        <dbReference type="EMBL" id="EAR98448.1"/>
    </source>
</evidence>
<feature type="coiled-coil region" evidence="1">
    <location>
        <begin position="407"/>
        <end position="448"/>
    </location>
</feature>
<gene>
    <name evidence="3" type="ORF">TTHERM_00290760</name>
</gene>
<feature type="compositionally biased region" description="Polar residues" evidence="2">
    <location>
        <begin position="57"/>
        <end position="73"/>
    </location>
</feature>
<keyword evidence="4" id="KW-1185">Reference proteome</keyword>
<sequence>MKNQKQPPIRKSAINTPSNQSVYASRKNTQMINQAVTKEEIVSPQKQSQFFQAQQAEKNQQSEQLQKANTHSSSRIEYIQNTNSSLNNFGPQNDRTPEHQNSISNLEDYNQQINSQYYNPQQNNTSDQQGKKVLKTIRSEAKMFEVAQGNVQNIDFNYTIVDNLIAKRGFAQEKMVPMELFQETMQYFERRLTGIEQRIEDNEQLIHLSDRLLELRSFNPNSSISSSSGVKDRYSQQISYYQGSQMSPTGFSGLNSNQGMNNGLNRAGTGDFMTSTFGSAQTQKNSGYPGVGNSAPPKQTESRYEGTDLNNQQIMNNTTIMMDLNTKVALIEKKLTQFEDFNKSILTDIDKKFADYSKKFNTQIDKFFKNAAQKFESYGEKEQKINIFQETIQQKIDLMNQTFSLKQEELVVNKEELNDNIKTLSALISKLENRINEHSIDIEENKTLIKGIEDDLFIMLQNYKDLSEGVQKYRNFSDEISYLKQNMTNILKNTNISPIHLFKN</sequence>
<organism evidence="3 4">
    <name type="scientific">Tetrahymena thermophila (strain SB210)</name>
    <dbReference type="NCBI Taxonomy" id="312017"/>
    <lineage>
        <taxon>Eukaryota</taxon>
        <taxon>Sar</taxon>
        <taxon>Alveolata</taxon>
        <taxon>Ciliophora</taxon>
        <taxon>Intramacronucleata</taxon>
        <taxon>Oligohymenophorea</taxon>
        <taxon>Hymenostomatida</taxon>
        <taxon>Tetrahymenina</taxon>
        <taxon>Tetrahymenidae</taxon>
        <taxon>Tetrahymena</taxon>
    </lineage>
</organism>
<accession>I7M8M3</accession>
<dbReference type="GeneID" id="7839576"/>
<reference evidence="4" key="1">
    <citation type="journal article" date="2006" name="PLoS Biol.">
        <title>Macronuclear genome sequence of the ciliate Tetrahymena thermophila, a model eukaryote.</title>
        <authorList>
            <person name="Eisen J.A."/>
            <person name="Coyne R.S."/>
            <person name="Wu M."/>
            <person name="Wu D."/>
            <person name="Thiagarajan M."/>
            <person name="Wortman J.R."/>
            <person name="Badger J.H."/>
            <person name="Ren Q."/>
            <person name="Amedeo P."/>
            <person name="Jones K.M."/>
            <person name="Tallon L.J."/>
            <person name="Delcher A.L."/>
            <person name="Salzberg S.L."/>
            <person name="Silva J.C."/>
            <person name="Haas B.J."/>
            <person name="Majoros W.H."/>
            <person name="Farzad M."/>
            <person name="Carlton J.M."/>
            <person name="Smith R.K. Jr."/>
            <person name="Garg J."/>
            <person name="Pearlman R.E."/>
            <person name="Karrer K.M."/>
            <person name="Sun L."/>
            <person name="Manning G."/>
            <person name="Elde N.C."/>
            <person name="Turkewitz A.P."/>
            <person name="Asai D.J."/>
            <person name="Wilkes D.E."/>
            <person name="Wang Y."/>
            <person name="Cai H."/>
            <person name="Collins K."/>
            <person name="Stewart B.A."/>
            <person name="Lee S.R."/>
            <person name="Wilamowska K."/>
            <person name="Weinberg Z."/>
            <person name="Ruzzo W.L."/>
            <person name="Wloga D."/>
            <person name="Gaertig J."/>
            <person name="Frankel J."/>
            <person name="Tsao C.-C."/>
            <person name="Gorovsky M.A."/>
            <person name="Keeling P.J."/>
            <person name="Waller R.F."/>
            <person name="Patron N.J."/>
            <person name="Cherry J.M."/>
            <person name="Stover N.A."/>
            <person name="Krieger C.J."/>
            <person name="del Toro C."/>
            <person name="Ryder H.F."/>
            <person name="Williamson S.C."/>
            <person name="Barbeau R.A."/>
            <person name="Hamilton E.P."/>
            <person name="Orias E."/>
        </authorList>
    </citation>
    <scope>NUCLEOTIDE SEQUENCE [LARGE SCALE GENOMIC DNA]</scope>
    <source>
        <strain evidence="4">SB210</strain>
    </source>
</reference>
<feature type="compositionally biased region" description="Polar residues" evidence="2">
    <location>
        <begin position="13"/>
        <end position="23"/>
    </location>
</feature>
<feature type="region of interest" description="Disordered" evidence="2">
    <location>
        <begin position="49"/>
        <end position="73"/>
    </location>
</feature>
<dbReference type="HOGENOM" id="CLU_541343_0_0_1"/>
<evidence type="ECO:0000256" key="1">
    <source>
        <dbReference type="SAM" id="Coils"/>
    </source>
</evidence>
<keyword evidence="1" id="KW-0175">Coiled coil</keyword>
<dbReference type="Proteomes" id="UP000009168">
    <property type="component" value="Unassembled WGS sequence"/>
</dbReference>
<evidence type="ECO:0000313" key="4">
    <source>
        <dbReference type="Proteomes" id="UP000009168"/>
    </source>
</evidence>
<feature type="region of interest" description="Disordered" evidence="2">
    <location>
        <begin position="1"/>
        <end position="23"/>
    </location>
</feature>
<protein>
    <submittedName>
        <fullName evidence="3">Uncharacterized protein</fullName>
    </submittedName>
</protein>
<dbReference type="EMBL" id="GG662651">
    <property type="protein sequence ID" value="EAR98448.1"/>
    <property type="molecule type" value="Genomic_DNA"/>
</dbReference>
<feature type="region of interest" description="Disordered" evidence="2">
    <location>
        <begin position="278"/>
        <end position="302"/>
    </location>
</feature>